<feature type="domain" description="NAD-dependent epimerase/dehydratase" evidence="1">
    <location>
        <begin position="4"/>
        <end position="149"/>
    </location>
</feature>
<reference evidence="2 3" key="1">
    <citation type="submission" date="2019-03" db="EMBL/GenBank/DDBJ databases">
        <title>Genomic Encyclopedia of Type Strains, Phase III (KMG-III): the genomes of soil and plant-associated and newly described type strains.</title>
        <authorList>
            <person name="Whitman W."/>
        </authorList>
    </citation>
    <scope>NUCLEOTIDE SEQUENCE [LARGE SCALE GENOMIC DNA]</scope>
    <source>
        <strain evidence="2 3">VKM Ac-2570</strain>
    </source>
</reference>
<dbReference type="PANTHER" id="PTHR43245">
    <property type="entry name" value="BIFUNCTIONAL POLYMYXIN RESISTANCE PROTEIN ARNA"/>
    <property type="match status" value="1"/>
</dbReference>
<dbReference type="InterPro" id="IPR001509">
    <property type="entry name" value="Epimerase_deHydtase"/>
</dbReference>
<dbReference type="Pfam" id="PF01370">
    <property type="entry name" value="Epimerase"/>
    <property type="match status" value="1"/>
</dbReference>
<gene>
    <name evidence="2" type="ORF">EV650_6258</name>
</gene>
<dbReference type="RefSeq" id="WP_134122483.1">
    <property type="nucleotide sequence ID" value="NZ_SODF01000002.1"/>
</dbReference>
<dbReference type="InterPro" id="IPR050177">
    <property type="entry name" value="Lipid_A_modif_metabolic_enz"/>
</dbReference>
<dbReference type="SUPFAM" id="SSF51735">
    <property type="entry name" value="NAD(P)-binding Rossmann-fold domains"/>
    <property type="match status" value="1"/>
</dbReference>
<keyword evidence="3" id="KW-1185">Reference proteome</keyword>
<evidence type="ECO:0000313" key="2">
    <source>
        <dbReference type="EMBL" id="TDW19648.1"/>
    </source>
</evidence>
<organism evidence="2 3">
    <name type="scientific">Kribbella kalugense</name>
    <dbReference type="NCBI Taxonomy" id="2512221"/>
    <lineage>
        <taxon>Bacteria</taxon>
        <taxon>Bacillati</taxon>
        <taxon>Actinomycetota</taxon>
        <taxon>Actinomycetes</taxon>
        <taxon>Propionibacteriales</taxon>
        <taxon>Kribbellaceae</taxon>
        <taxon>Kribbella</taxon>
    </lineage>
</organism>
<name>A0A4R7ZSI4_9ACTN</name>
<dbReference type="OrthoDB" id="8770295at2"/>
<sequence length="292" mass="31597">MSTVLVTGASGIAGREVSRRLAAAGHHVRRADVIPSPDPADLGEFVRCDTRTPTDVLEAVEGCDAVVHLAAWHNAHRPGVSDATIFAVNVDGTFNVVQACRAAGIQSVVFASSMAYGWGSVYSVTKVLGEDLWKMYQETTGASVALLRYHGFVPEPYLRWGERLLRNGVDVRDIATATAAATEAALAHRFDLFRTIVHSDHGMPEEVRADFAKRGAEWSESRLPGAAALIERHGIALPDSVEQHDLSEAADLLGWRPEHDFIEFLADLKRRDAAGEDVAALWAPGGLQLADR</sequence>
<evidence type="ECO:0000313" key="3">
    <source>
        <dbReference type="Proteomes" id="UP000295447"/>
    </source>
</evidence>
<dbReference type="AlphaFoldDB" id="A0A4R7ZSI4"/>
<protein>
    <submittedName>
        <fullName evidence="2">Nucleoside-diphosphate-sugar epimerase</fullName>
    </submittedName>
</protein>
<proteinExistence type="predicted"/>
<evidence type="ECO:0000259" key="1">
    <source>
        <dbReference type="Pfam" id="PF01370"/>
    </source>
</evidence>
<accession>A0A4R7ZSI4</accession>
<comment type="caution">
    <text evidence="2">The sequence shown here is derived from an EMBL/GenBank/DDBJ whole genome shotgun (WGS) entry which is preliminary data.</text>
</comment>
<dbReference type="InterPro" id="IPR036291">
    <property type="entry name" value="NAD(P)-bd_dom_sf"/>
</dbReference>
<dbReference type="Proteomes" id="UP000295447">
    <property type="component" value="Unassembled WGS sequence"/>
</dbReference>
<dbReference type="Gene3D" id="3.40.50.720">
    <property type="entry name" value="NAD(P)-binding Rossmann-like Domain"/>
    <property type="match status" value="1"/>
</dbReference>
<dbReference type="PANTHER" id="PTHR43245:SF55">
    <property type="entry name" value="NAD(P)-BINDING DOMAIN-CONTAINING PROTEIN"/>
    <property type="match status" value="1"/>
</dbReference>
<dbReference type="EMBL" id="SODF01000002">
    <property type="protein sequence ID" value="TDW19648.1"/>
    <property type="molecule type" value="Genomic_DNA"/>
</dbReference>